<comment type="caution">
    <text evidence="1">The sequence shown here is derived from an EMBL/GenBank/DDBJ whole genome shotgun (WGS) entry which is preliminary data.</text>
</comment>
<dbReference type="Proteomes" id="UP000176650">
    <property type="component" value="Unassembled WGS sequence"/>
</dbReference>
<evidence type="ECO:0000313" key="2">
    <source>
        <dbReference type="Proteomes" id="UP000176650"/>
    </source>
</evidence>
<dbReference type="STRING" id="1797298.A2988_01780"/>
<gene>
    <name evidence="1" type="ORF">A2988_01780</name>
</gene>
<evidence type="ECO:0000313" key="1">
    <source>
        <dbReference type="EMBL" id="OGD34187.1"/>
    </source>
</evidence>
<accession>A0A1F5BUB4</accession>
<proteinExistence type="predicted"/>
<sequence>MPMTNSDRKKITDFVDLVGRIRARPFMAEFQKNNLFDIIYSRQNAPKPDEELLRSFILDVRKLYMESETTSFKKMFPVFMQYVGADEKIELQKCQSDYEENLTISFPAGIPVKESKTIKNILDDWFYGHYLHEDEKKKETLSNLGGVKDFYKWIFVDNLGGFVFEFAFSLEDLAKRLLSREGVTPAVL</sequence>
<organism evidence="1 2">
    <name type="scientific">Candidatus Azambacteria bacterium RIFCSPLOWO2_01_FULL_46_25</name>
    <dbReference type="NCBI Taxonomy" id="1797298"/>
    <lineage>
        <taxon>Bacteria</taxon>
        <taxon>Candidatus Azamiibacteriota</taxon>
    </lineage>
</organism>
<dbReference type="EMBL" id="MEYS01000002">
    <property type="protein sequence ID" value="OGD34187.1"/>
    <property type="molecule type" value="Genomic_DNA"/>
</dbReference>
<reference evidence="1 2" key="1">
    <citation type="journal article" date="2016" name="Nat. Commun.">
        <title>Thousands of microbial genomes shed light on interconnected biogeochemical processes in an aquifer system.</title>
        <authorList>
            <person name="Anantharaman K."/>
            <person name="Brown C.T."/>
            <person name="Hug L.A."/>
            <person name="Sharon I."/>
            <person name="Castelle C.J."/>
            <person name="Probst A.J."/>
            <person name="Thomas B.C."/>
            <person name="Singh A."/>
            <person name="Wilkins M.J."/>
            <person name="Karaoz U."/>
            <person name="Brodie E.L."/>
            <person name="Williams K.H."/>
            <person name="Hubbard S.S."/>
            <person name="Banfield J.F."/>
        </authorList>
    </citation>
    <scope>NUCLEOTIDE SEQUENCE [LARGE SCALE GENOMIC DNA]</scope>
</reference>
<protein>
    <submittedName>
        <fullName evidence="1">Uncharacterized protein</fullName>
    </submittedName>
</protein>
<name>A0A1F5BUB4_9BACT</name>
<dbReference type="AlphaFoldDB" id="A0A1F5BUB4"/>